<dbReference type="Gene3D" id="1.20.58.360">
    <property type="entry name" value="Shigella T3SS effector IpaH defines"/>
    <property type="match status" value="1"/>
</dbReference>
<accession>A0AA90NWD6</accession>
<feature type="compositionally biased region" description="Basic and acidic residues" evidence="2">
    <location>
        <begin position="67"/>
        <end position="76"/>
    </location>
</feature>
<evidence type="ECO:0000256" key="2">
    <source>
        <dbReference type="SAM" id="MobiDB-lite"/>
    </source>
</evidence>
<comment type="caution">
    <text evidence="1">Lacks conserved residue(s) required for the propagation of feature annotation.</text>
</comment>
<evidence type="ECO:0000313" key="6">
    <source>
        <dbReference type="Proteomes" id="UP001178148"/>
    </source>
</evidence>
<feature type="compositionally biased region" description="Basic and acidic residues" evidence="2">
    <location>
        <begin position="38"/>
        <end position="56"/>
    </location>
</feature>
<evidence type="ECO:0000256" key="3">
    <source>
        <dbReference type="SAM" id="SignalP"/>
    </source>
</evidence>
<reference evidence="5 6" key="1">
    <citation type="journal article" date="2023" name="bioRxiv">
        <title>An intranuclear bacterial parasite of deep-sea mussels expresses apoptosis inhibitors acquired from its host.</title>
        <authorList>
            <person name="Gonzalez Porras M.A."/>
            <person name="Assie A."/>
            <person name="Tietjen M."/>
            <person name="Violette M."/>
            <person name="Kleiner M."/>
            <person name="Gruber-Vodicka H."/>
            <person name="Dubilier N."/>
            <person name="Leisch N."/>
        </authorList>
    </citation>
    <scope>NUCLEOTIDE SEQUENCE [LARGE SCALE GENOMIC DNA]</scope>
    <source>
        <strain evidence="5">IAP13</strain>
    </source>
</reference>
<dbReference type="GO" id="GO:0005576">
    <property type="term" value="C:extracellular region"/>
    <property type="evidence" value="ECO:0007669"/>
    <property type="project" value="UniProtKB-UniRule"/>
</dbReference>
<comment type="caution">
    <text evidence="5">The sequence shown here is derived from an EMBL/GenBank/DDBJ whole genome shotgun (WGS) entry which is preliminary data.</text>
</comment>
<feature type="domain" description="NEL" evidence="4">
    <location>
        <begin position="520"/>
        <end position="752"/>
    </location>
</feature>
<organism evidence="5 6">
    <name type="scientific">Candidatus Endonucleibacter bathymodioli</name>
    <dbReference type="NCBI Taxonomy" id="539814"/>
    <lineage>
        <taxon>Bacteria</taxon>
        <taxon>Pseudomonadati</taxon>
        <taxon>Pseudomonadota</taxon>
        <taxon>Gammaproteobacteria</taxon>
        <taxon>Oceanospirillales</taxon>
        <taxon>Endozoicomonadaceae</taxon>
        <taxon>Candidatus Endonucleibacter</taxon>
    </lineage>
</organism>
<feature type="chain" id="PRO_5041665381" evidence="3">
    <location>
        <begin position="30"/>
        <end position="752"/>
    </location>
</feature>
<evidence type="ECO:0000259" key="4">
    <source>
        <dbReference type="PROSITE" id="PS52053"/>
    </source>
</evidence>
<feature type="compositionally biased region" description="Polar residues" evidence="2">
    <location>
        <begin position="77"/>
        <end position="90"/>
    </location>
</feature>
<dbReference type="GO" id="GO:0016567">
    <property type="term" value="P:protein ubiquitination"/>
    <property type="evidence" value="ECO:0007669"/>
    <property type="project" value="InterPro"/>
</dbReference>
<dbReference type="PROSITE" id="PS52053">
    <property type="entry name" value="NEL"/>
    <property type="match status" value="1"/>
</dbReference>
<gene>
    <name evidence="5" type="ORF">QS748_13900</name>
</gene>
<proteinExistence type="inferred from homology"/>
<comment type="similarity">
    <text evidence="1">Belongs to the LRR-containing bacterial E3 ligase family.</text>
</comment>
<dbReference type="Proteomes" id="UP001178148">
    <property type="component" value="Unassembled WGS sequence"/>
</dbReference>
<keyword evidence="1" id="KW-0964">Secreted</keyword>
<name>A0AA90NWD6_9GAMM</name>
<feature type="signal peptide" evidence="3">
    <location>
        <begin position="1"/>
        <end position="29"/>
    </location>
</feature>
<feature type="region of interest" description="Disordered" evidence="2">
    <location>
        <begin position="33"/>
        <end position="93"/>
    </location>
</feature>
<keyword evidence="1" id="KW-1035">Host cytoplasm</keyword>
<protein>
    <submittedName>
        <fullName evidence="5">NEL-type E3 ubiquitin ligase domain-containing protein</fullName>
    </submittedName>
</protein>
<keyword evidence="1" id="KW-0833">Ubl conjugation pathway</keyword>
<dbReference type="AlphaFoldDB" id="A0AA90NWD6"/>
<sequence length="752" mass="85283">MYTKLYFRKNLILPLITATIIFNTGTSLAVTGGNSDVNQEKHRGIPGDIKRPRSMDPDLATSLIPPEPKKMRKDPQENTSTDSNSITKADTQPDQKIEAGAISNCDEETVLPIQEIEASALKQLIFEKTFCNKIHYKILGDFMFNEEPLLVMFPDNLTVTGMLKIRCCCNLKTLPKKLHAESVEINDCNDFTTMSENLHIKHLTLINCNGLILLPATLKVYDTAKISYCPQLTHVPKDFVKINLTVEYCGEIKNLGYDLKLTGHLHVCECPKLTTIAVNDLVVESFFIIDNTMLKRVARRIDAKGGVHNYKSSISFCDNLTTLAKNSEFYSEFEIAYCQRLTTLSALFRVHRNFSISFCDNITKLGYGFRLLKNVYITTLSNMTKIGDNIHIGGVLYLKDIPNMKELGNSITADSIKATECPCLSDLGCIEFIPSDDLRRLSEDQSNLILKEYNSPANDSHMITTQGVKCKYRPPSDIPYSNRTIRELSNTEVQGMEFVSYHHVSEKVVLSSTPRLRFKTFAEAFTFWQKLASPNLTSDADIPTPELEINVTNVLIEFLYRLTTTTDYANKNLRTLLAEQVIKTMPFFIQKNEYQDFFLDILSSYMDDLYCSIDGITFELSQLEMVLSLKDAEIQAIKNNDSSLLKQVTMEEGMKMMILKEVEEISADYIARKCSNHDPIVVRLAFQISLQEEFNLPSISHSKHFVDLSGVEQKDIHQAIARINNVCTDVELDAFLTTWAPWEKYLSLVPQI</sequence>
<dbReference type="InterPro" id="IPR029487">
    <property type="entry name" value="NEL_dom"/>
</dbReference>
<dbReference type="GO" id="GO:0004842">
    <property type="term" value="F:ubiquitin-protein transferase activity"/>
    <property type="evidence" value="ECO:0007669"/>
    <property type="project" value="InterPro"/>
</dbReference>
<evidence type="ECO:0000313" key="5">
    <source>
        <dbReference type="EMBL" id="MDP0590212.1"/>
    </source>
</evidence>
<dbReference type="PANTHER" id="PTHR36766">
    <property type="entry name" value="PLANT BROAD-SPECTRUM MILDEW RESISTANCE PROTEIN RPW8"/>
    <property type="match status" value="1"/>
</dbReference>
<keyword evidence="6" id="KW-1185">Reference proteome</keyword>
<evidence type="ECO:0000256" key="1">
    <source>
        <dbReference type="PROSITE-ProRule" id="PRU01398"/>
    </source>
</evidence>
<dbReference type="EMBL" id="JASXSV010000034">
    <property type="protein sequence ID" value="MDP0590212.1"/>
    <property type="molecule type" value="Genomic_DNA"/>
</dbReference>
<keyword evidence="3" id="KW-0732">Signal</keyword>
<dbReference type="Pfam" id="PF14496">
    <property type="entry name" value="NEL"/>
    <property type="match status" value="1"/>
</dbReference>
<dbReference type="PANTHER" id="PTHR36766:SF40">
    <property type="entry name" value="DISEASE RESISTANCE PROTEIN RGA3"/>
    <property type="match status" value="1"/>
</dbReference>